<reference evidence="2" key="2">
    <citation type="submission" date="2016-06" db="EMBL/GenBank/DDBJ databases">
        <title>The genome of a short-lived fish provides insights into sex chromosome evolution and the genetic control of aging.</title>
        <authorList>
            <person name="Reichwald K."/>
            <person name="Felder M."/>
            <person name="Petzold A."/>
            <person name="Koch P."/>
            <person name="Groth M."/>
            <person name="Platzer M."/>
        </authorList>
    </citation>
    <scope>NUCLEOTIDE SEQUENCE</scope>
    <source>
        <tissue evidence="2">Brain</tissue>
    </source>
</reference>
<gene>
    <name evidence="2" type="primary">BX936371.1</name>
</gene>
<dbReference type="EMBL" id="HADY01020358">
    <property type="protein sequence ID" value="SBP58843.1"/>
    <property type="molecule type" value="Transcribed_RNA"/>
</dbReference>
<dbReference type="Pfam" id="PF00078">
    <property type="entry name" value="RVT_1"/>
    <property type="match status" value="1"/>
</dbReference>
<dbReference type="InterPro" id="IPR000477">
    <property type="entry name" value="RT_dom"/>
</dbReference>
<accession>A0A1A8AVY3</accession>
<dbReference type="PANTHER" id="PTHR47027:SF25">
    <property type="entry name" value="REVERSE TRANSCRIPTASE DOMAIN-CONTAINING PROTEIN"/>
    <property type="match status" value="1"/>
</dbReference>
<dbReference type="PANTHER" id="PTHR47027">
    <property type="entry name" value="REVERSE TRANSCRIPTASE DOMAIN-CONTAINING PROTEIN"/>
    <property type="match status" value="1"/>
</dbReference>
<dbReference type="PROSITE" id="PS50878">
    <property type="entry name" value="RT_POL"/>
    <property type="match status" value="1"/>
</dbReference>
<name>A0A1A8AVY3_NOTFU</name>
<evidence type="ECO:0000259" key="1">
    <source>
        <dbReference type="PROSITE" id="PS50878"/>
    </source>
</evidence>
<feature type="domain" description="Reverse transcriptase" evidence="1">
    <location>
        <begin position="1"/>
        <end position="134"/>
    </location>
</feature>
<evidence type="ECO:0000313" key="2">
    <source>
        <dbReference type="EMBL" id="SBP58843.1"/>
    </source>
</evidence>
<protein>
    <recommendedName>
        <fullName evidence="1">Reverse transcriptase domain-containing protein</fullName>
    </recommendedName>
</protein>
<dbReference type="AlphaFoldDB" id="A0A1A8AVY3"/>
<organism evidence="2">
    <name type="scientific">Nothobranchius furzeri</name>
    <name type="common">Turquoise killifish</name>
    <dbReference type="NCBI Taxonomy" id="105023"/>
    <lineage>
        <taxon>Eukaryota</taxon>
        <taxon>Metazoa</taxon>
        <taxon>Chordata</taxon>
        <taxon>Craniata</taxon>
        <taxon>Vertebrata</taxon>
        <taxon>Euteleostomi</taxon>
        <taxon>Actinopterygii</taxon>
        <taxon>Neopterygii</taxon>
        <taxon>Teleostei</taxon>
        <taxon>Neoteleostei</taxon>
        <taxon>Acanthomorphata</taxon>
        <taxon>Ovalentaria</taxon>
        <taxon>Atherinomorphae</taxon>
        <taxon>Cyprinodontiformes</taxon>
        <taxon>Nothobranchiidae</taxon>
        <taxon>Nothobranchius</taxon>
    </lineage>
</organism>
<reference evidence="2" key="1">
    <citation type="submission" date="2016-05" db="EMBL/GenBank/DDBJ databases">
        <authorList>
            <person name="Lavstsen T."/>
            <person name="Jespersen J.S."/>
        </authorList>
    </citation>
    <scope>NUCLEOTIDE SEQUENCE</scope>
    <source>
        <tissue evidence="2">Brain</tissue>
    </source>
</reference>
<proteinExistence type="predicted"/>
<sequence>MSCRIVHGHQLTDAFEVQTRVRLGCLLSPFLVLLVIDWVRKTSTYQKRNSIQWTPWKRLHDLDFSDDLALLSHSQQQMLEKISIVADNSASLGLHINREKSKVLETNASNVISITVEGDVLEEVDRFTYLGSILDK</sequence>